<feature type="domain" description="Signal transduction histidine kinase internal region" evidence="2">
    <location>
        <begin position="157"/>
        <end position="234"/>
    </location>
</feature>
<feature type="transmembrane region" description="Helical" evidence="1">
    <location>
        <begin position="7"/>
        <end position="27"/>
    </location>
</feature>
<dbReference type="PANTHER" id="PTHR34220:SF7">
    <property type="entry name" value="SENSOR HISTIDINE KINASE YPDA"/>
    <property type="match status" value="1"/>
</dbReference>
<feature type="transmembrane region" description="Helical" evidence="1">
    <location>
        <begin position="39"/>
        <end position="60"/>
    </location>
</feature>
<organism evidence="3 4">
    <name type="scientific">Sinomicrobium oceani</name>
    <dbReference type="NCBI Taxonomy" id="1150368"/>
    <lineage>
        <taxon>Bacteria</taxon>
        <taxon>Pseudomonadati</taxon>
        <taxon>Bacteroidota</taxon>
        <taxon>Flavobacteriia</taxon>
        <taxon>Flavobacteriales</taxon>
        <taxon>Flavobacteriaceae</taxon>
        <taxon>Sinomicrobium</taxon>
    </lineage>
</organism>
<dbReference type="InterPro" id="IPR050640">
    <property type="entry name" value="Bact_2-comp_sensor_kinase"/>
</dbReference>
<keyword evidence="1" id="KW-0472">Membrane</keyword>
<dbReference type="RefSeq" id="WP_072316357.1">
    <property type="nucleotide sequence ID" value="NZ_FPJE01000004.1"/>
</dbReference>
<dbReference type="STRING" id="1150368.SAMN02927921_00939"/>
<feature type="transmembrane region" description="Helical" evidence="1">
    <location>
        <begin position="114"/>
        <end position="133"/>
    </location>
</feature>
<keyword evidence="1" id="KW-0812">Transmembrane</keyword>
<dbReference type="GO" id="GO:0000155">
    <property type="term" value="F:phosphorelay sensor kinase activity"/>
    <property type="evidence" value="ECO:0007669"/>
    <property type="project" value="InterPro"/>
</dbReference>
<dbReference type="GO" id="GO:0016020">
    <property type="term" value="C:membrane"/>
    <property type="evidence" value="ECO:0007669"/>
    <property type="project" value="InterPro"/>
</dbReference>
<feature type="transmembrane region" description="Helical" evidence="1">
    <location>
        <begin position="72"/>
        <end position="92"/>
    </location>
</feature>
<dbReference type="Pfam" id="PF06580">
    <property type="entry name" value="His_kinase"/>
    <property type="match status" value="1"/>
</dbReference>
<accession>A0A1K1N1G5</accession>
<evidence type="ECO:0000259" key="2">
    <source>
        <dbReference type="Pfam" id="PF06580"/>
    </source>
</evidence>
<dbReference type="PANTHER" id="PTHR34220">
    <property type="entry name" value="SENSOR HISTIDINE KINASE YPDA"/>
    <property type="match status" value="1"/>
</dbReference>
<keyword evidence="4" id="KW-1185">Reference proteome</keyword>
<dbReference type="Proteomes" id="UP000182248">
    <property type="component" value="Unassembled WGS sequence"/>
</dbReference>
<dbReference type="InterPro" id="IPR036890">
    <property type="entry name" value="HATPase_C_sf"/>
</dbReference>
<keyword evidence="3" id="KW-0808">Transferase</keyword>
<name>A0A1K1N1G5_9FLAO</name>
<keyword evidence="3" id="KW-0418">Kinase</keyword>
<dbReference type="AlphaFoldDB" id="A0A1K1N1G5"/>
<protein>
    <submittedName>
        <fullName evidence="3">Histidine kinase</fullName>
    </submittedName>
</protein>
<dbReference type="OrthoDB" id="9809908at2"/>
<dbReference type="EMBL" id="FPJE01000004">
    <property type="protein sequence ID" value="SFW29093.1"/>
    <property type="molecule type" value="Genomic_DNA"/>
</dbReference>
<gene>
    <name evidence="3" type="ORF">SAMN02927921_00939</name>
</gene>
<evidence type="ECO:0000313" key="3">
    <source>
        <dbReference type="EMBL" id="SFW29093.1"/>
    </source>
</evidence>
<dbReference type="InterPro" id="IPR010559">
    <property type="entry name" value="Sig_transdc_His_kin_internal"/>
</dbReference>
<keyword evidence="1" id="KW-1133">Transmembrane helix</keyword>
<reference evidence="3 4" key="1">
    <citation type="submission" date="2016-11" db="EMBL/GenBank/DDBJ databases">
        <authorList>
            <person name="Jaros S."/>
            <person name="Januszkiewicz K."/>
            <person name="Wedrychowicz H."/>
        </authorList>
    </citation>
    <scope>NUCLEOTIDE SEQUENCE [LARGE SCALE GENOMIC DNA]</scope>
    <source>
        <strain evidence="3 4">CGMCC 1.12145</strain>
    </source>
</reference>
<evidence type="ECO:0000256" key="1">
    <source>
        <dbReference type="SAM" id="Phobius"/>
    </source>
</evidence>
<dbReference type="SUPFAM" id="SSF55874">
    <property type="entry name" value="ATPase domain of HSP90 chaperone/DNA topoisomerase II/histidine kinase"/>
    <property type="match status" value="1"/>
</dbReference>
<evidence type="ECO:0000313" key="4">
    <source>
        <dbReference type="Proteomes" id="UP000182248"/>
    </source>
</evidence>
<sequence length="344" mass="39877">MEIRKNKVAIVVLHLLVWLVLFGLPYFLSSGQEEMIRRIAVHTWIPMAFYAVIFYINYLWWIPSLLFRKKNGLFLVFNVVLIAAFVWLNGMLKDYFFSEFMSPPPGGQAPPRQFFLYLEGISFTVPLVFSVALKATERWIRTEAEQREAANIRLQSELRHLKYQLQPHFFFNALNNIYALVDVSPEMAKETIHSLGKLMRYLLYETNTGEVSLRKEIGFMEKYIELMKLRYSDNVRVYYDFPAVGQERHIAPLLFISLVENAFKHGVSAGSGADISFVMKLEGKQLTFTAANRNVPKTSGDKSGSGIGLQNLEKRLHLLYPERYTMETRVEDDRFIAVLSLEFQ</sequence>
<proteinExistence type="predicted"/>
<dbReference type="Gene3D" id="3.30.565.10">
    <property type="entry name" value="Histidine kinase-like ATPase, C-terminal domain"/>
    <property type="match status" value="1"/>
</dbReference>